<dbReference type="Gene3D" id="3.80.10.10">
    <property type="entry name" value="Ribonuclease Inhibitor"/>
    <property type="match status" value="1"/>
</dbReference>
<reference evidence="2" key="2">
    <citation type="submission" date="2025-08" db="UniProtKB">
        <authorList>
            <consortium name="RefSeq"/>
        </authorList>
    </citation>
    <scope>IDENTIFICATION</scope>
    <source>
        <tissue evidence="2">Young leaves</tissue>
    </source>
</reference>
<dbReference type="SUPFAM" id="SSF52047">
    <property type="entry name" value="RNI-like"/>
    <property type="match status" value="1"/>
</dbReference>
<accession>A0A8B7C7V8</accession>
<name>A0A8B7C7V8_PHODC</name>
<organism evidence="1 2">
    <name type="scientific">Phoenix dactylifera</name>
    <name type="common">Date palm</name>
    <dbReference type="NCBI Taxonomy" id="42345"/>
    <lineage>
        <taxon>Eukaryota</taxon>
        <taxon>Viridiplantae</taxon>
        <taxon>Streptophyta</taxon>
        <taxon>Embryophyta</taxon>
        <taxon>Tracheophyta</taxon>
        <taxon>Spermatophyta</taxon>
        <taxon>Magnoliopsida</taxon>
        <taxon>Liliopsida</taxon>
        <taxon>Arecaceae</taxon>
        <taxon>Coryphoideae</taxon>
        <taxon>Phoeniceae</taxon>
        <taxon>Phoenix</taxon>
    </lineage>
</organism>
<dbReference type="KEGG" id="pda:103709806"/>
<dbReference type="GeneID" id="103709806"/>
<gene>
    <name evidence="2" type="primary">LOC103709806</name>
</gene>
<sequence length="274" mass="31641">MAEGRRWEAMEFDCLVNIFQRLGIEELTLGVPFVCKSWYRASLDPICWKVLNFQELDFMPWSNFSKRFMRQYSLHHFSFSGFMKLAINRSHGDVVELRFPLLFGASLKDLVHASDRCPILKIAVLPKLMLEDEEHIPELVGKWKDLEQLEMESKPSSFSEIATQISLNCQSFNGLRMFGSIKKEDVLAITKSLPKIKYLCLSRSYLCKKELLAIVDGCKELEKLIVNDCVGFEADEEVLKRASTITTFEHNGSKLYVDFGYDTDDCDLHYVHVI</sequence>
<dbReference type="RefSeq" id="XP_008793529.1">
    <property type="nucleotide sequence ID" value="XM_008795307.3"/>
</dbReference>
<dbReference type="AlphaFoldDB" id="A0A8B7C7V8"/>
<dbReference type="OrthoDB" id="1929062at2759"/>
<evidence type="ECO:0000313" key="1">
    <source>
        <dbReference type="Proteomes" id="UP000228380"/>
    </source>
</evidence>
<reference evidence="1" key="1">
    <citation type="journal article" date="2019" name="Nat. Commun.">
        <title>Genome-wide association mapping of date palm fruit traits.</title>
        <authorList>
            <person name="Hazzouri K.M."/>
            <person name="Gros-Balthazard M."/>
            <person name="Flowers J.M."/>
            <person name="Copetti D."/>
            <person name="Lemansour A."/>
            <person name="Lebrun M."/>
            <person name="Masmoudi K."/>
            <person name="Ferrand S."/>
            <person name="Dhar M.I."/>
            <person name="Fresquez Z.A."/>
            <person name="Rosas U."/>
            <person name="Zhang J."/>
            <person name="Talag J."/>
            <person name="Lee S."/>
            <person name="Kudrna D."/>
            <person name="Powell R.F."/>
            <person name="Leitch I.J."/>
            <person name="Krueger R.R."/>
            <person name="Wing R.A."/>
            <person name="Amiri K.M.A."/>
            <person name="Purugganan M.D."/>
        </authorList>
    </citation>
    <scope>NUCLEOTIDE SEQUENCE [LARGE SCALE GENOMIC DNA]</scope>
    <source>
        <strain evidence="1">cv. Khalas</strain>
    </source>
</reference>
<dbReference type="PANTHER" id="PTHR38926">
    <property type="entry name" value="F-BOX DOMAIN CONTAINING PROTEIN, EXPRESSED"/>
    <property type="match status" value="1"/>
</dbReference>
<keyword evidence="1" id="KW-1185">Reference proteome</keyword>
<dbReference type="InterPro" id="IPR032675">
    <property type="entry name" value="LRR_dom_sf"/>
</dbReference>
<evidence type="ECO:0000313" key="2">
    <source>
        <dbReference type="RefSeq" id="XP_008793529.1"/>
    </source>
</evidence>
<proteinExistence type="predicted"/>
<dbReference type="Proteomes" id="UP000228380">
    <property type="component" value="Chromosome 16"/>
</dbReference>
<dbReference type="PANTHER" id="PTHR38926:SF5">
    <property type="entry name" value="F-BOX AND LEUCINE-RICH REPEAT PROTEIN 6"/>
    <property type="match status" value="1"/>
</dbReference>
<protein>
    <submittedName>
        <fullName evidence="2">F-box/LRR-repeat protein At3g48880-like</fullName>
    </submittedName>
</protein>